<feature type="compositionally biased region" description="Low complexity" evidence="2">
    <location>
        <begin position="1977"/>
        <end position="1990"/>
    </location>
</feature>
<feature type="compositionally biased region" description="Polar residues" evidence="2">
    <location>
        <begin position="1831"/>
        <end position="1845"/>
    </location>
</feature>
<evidence type="ECO:0000256" key="2">
    <source>
        <dbReference type="SAM" id="MobiDB-lite"/>
    </source>
</evidence>
<gene>
    <name evidence="6" type="ORF">H9660_07145</name>
</gene>
<dbReference type="InterPro" id="IPR008979">
    <property type="entry name" value="Galactose-bd-like_sf"/>
</dbReference>
<evidence type="ECO:0000256" key="1">
    <source>
        <dbReference type="ARBA" id="ARBA00023295"/>
    </source>
</evidence>
<feature type="compositionally biased region" description="Basic and acidic residues" evidence="2">
    <location>
        <begin position="1966"/>
        <end position="1976"/>
    </location>
</feature>
<dbReference type="Gene3D" id="2.60.120.260">
    <property type="entry name" value="Galactose-binding domain-like"/>
    <property type="match status" value="1"/>
</dbReference>
<comment type="caution">
    <text evidence="6">The sequence shown here is derived from an EMBL/GenBank/DDBJ whole genome shotgun (WGS) entry which is preliminary data.</text>
</comment>
<keyword evidence="3" id="KW-0472">Membrane</keyword>
<feature type="region of interest" description="Disordered" evidence="2">
    <location>
        <begin position="1759"/>
        <end position="1916"/>
    </location>
</feature>
<dbReference type="SUPFAM" id="SSF49785">
    <property type="entry name" value="Galactose-binding domain-like"/>
    <property type="match status" value="2"/>
</dbReference>
<keyword evidence="3" id="KW-0812">Transmembrane</keyword>
<dbReference type="RefSeq" id="WP_191749684.1">
    <property type="nucleotide sequence ID" value="NZ_JACSQZ010000019.1"/>
</dbReference>
<feature type="chain" id="PRO_5047170365" evidence="4">
    <location>
        <begin position="27"/>
        <end position="2035"/>
    </location>
</feature>
<evidence type="ECO:0000313" key="7">
    <source>
        <dbReference type="Proteomes" id="UP000640335"/>
    </source>
</evidence>
<dbReference type="Pfam" id="PF00754">
    <property type="entry name" value="F5_F8_type_C"/>
    <property type="match status" value="1"/>
</dbReference>
<feature type="transmembrane region" description="Helical" evidence="3">
    <location>
        <begin position="2007"/>
        <end position="2027"/>
    </location>
</feature>
<dbReference type="InterPro" id="IPR038637">
    <property type="entry name" value="NPCBM_sf"/>
</dbReference>
<organism evidence="6 7">
    <name type="scientific">Clostridium gallinarum</name>
    <dbReference type="NCBI Taxonomy" id="2762246"/>
    <lineage>
        <taxon>Bacteria</taxon>
        <taxon>Bacillati</taxon>
        <taxon>Bacillota</taxon>
        <taxon>Clostridia</taxon>
        <taxon>Eubacteriales</taxon>
        <taxon>Clostridiaceae</taxon>
        <taxon>Clostridium</taxon>
    </lineage>
</organism>
<dbReference type="Gene3D" id="2.60.120.1060">
    <property type="entry name" value="NPCBM/NEW2 domain"/>
    <property type="match status" value="1"/>
</dbReference>
<reference evidence="6 7" key="1">
    <citation type="submission" date="2020-08" db="EMBL/GenBank/DDBJ databases">
        <title>A Genomic Blueprint of the Chicken Gut Microbiome.</title>
        <authorList>
            <person name="Gilroy R."/>
            <person name="Ravi A."/>
            <person name="Getino M."/>
            <person name="Pursley I."/>
            <person name="Horton D.L."/>
            <person name="Alikhan N.-F."/>
            <person name="Baker D."/>
            <person name="Gharbi K."/>
            <person name="Hall N."/>
            <person name="Watson M."/>
            <person name="Adriaenssens E.M."/>
            <person name="Foster-Nyarko E."/>
            <person name="Jarju S."/>
            <person name="Secka A."/>
            <person name="Antonio M."/>
            <person name="Oren A."/>
            <person name="Chaudhuri R."/>
            <person name="La Ragione R.M."/>
            <person name="Hildebrand F."/>
            <person name="Pallen M.J."/>
        </authorList>
    </citation>
    <scope>NUCLEOTIDE SEQUENCE [LARGE SCALE GENOMIC DNA]</scope>
    <source>
        <strain evidence="6 7">Sa3CUN1</strain>
    </source>
</reference>
<keyword evidence="7" id="KW-1185">Reference proteome</keyword>
<keyword evidence="1" id="KW-0378">Hydrolase</keyword>
<dbReference type="InterPro" id="IPR000421">
    <property type="entry name" value="FA58C"/>
</dbReference>
<dbReference type="Pfam" id="PF08305">
    <property type="entry name" value="NPCBM"/>
    <property type="match status" value="1"/>
</dbReference>
<feature type="region of interest" description="Disordered" evidence="2">
    <location>
        <begin position="1947"/>
        <end position="2002"/>
    </location>
</feature>
<keyword evidence="1" id="KW-0326">Glycosidase</keyword>
<evidence type="ECO:0000256" key="4">
    <source>
        <dbReference type="SAM" id="SignalP"/>
    </source>
</evidence>
<dbReference type="SMART" id="SM00776">
    <property type="entry name" value="NPCBM"/>
    <property type="match status" value="1"/>
</dbReference>
<dbReference type="PROSITE" id="PS50022">
    <property type="entry name" value="FA58C_3"/>
    <property type="match status" value="1"/>
</dbReference>
<evidence type="ECO:0000256" key="3">
    <source>
        <dbReference type="SAM" id="Phobius"/>
    </source>
</evidence>
<feature type="region of interest" description="Disordered" evidence="2">
    <location>
        <begin position="83"/>
        <end position="123"/>
    </location>
</feature>
<feature type="compositionally biased region" description="Low complexity" evidence="2">
    <location>
        <begin position="1785"/>
        <end position="1821"/>
    </location>
</feature>
<dbReference type="EMBL" id="JACSQZ010000019">
    <property type="protein sequence ID" value="MBD7914920.1"/>
    <property type="molecule type" value="Genomic_DNA"/>
</dbReference>
<feature type="compositionally biased region" description="Basic and acidic residues" evidence="2">
    <location>
        <begin position="1951"/>
        <end position="1960"/>
    </location>
</feature>
<keyword evidence="3" id="KW-1133">Transmembrane helix</keyword>
<feature type="compositionally biased region" description="Gly residues" evidence="2">
    <location>
        <begin position="1904"/>
        <end position="1913"/>
    </location>
</feature>
<dbReference type="Proteomes" id="UP000640335">
    <property type="component" value="Unassembled WGS sequence"/>
</dbReference>
<name>A0ABR8Q3C6_9CLOT</name>
<feature type="compositionally biased region" description="Low complexity" evidence="2">
    <location>
        <begin position="1860"/>
        <end position="1886"/>
    </location>
</feature>
<feature type="domain" description="F5/8 type C" evidence="5">
    <location>
        <begin position="942"/>
        <end position="1071"/>
    </location>
</feature>
<feature type="signal peptide" evidence="4">
    <location>
        <begin position="1"/>
        <end position="26"/>
    </location>
</feature>
<feature type="compositionally biased region" description="Polar residues" evidence="2">
    <location>
        <begin position="83"/>
        <end position="93"/>
    </location>
</feature>
<protein>
    <submittedName>
        <fullName evidence="6">Discoidin domain-containing protein</fullName>
    </submittedName>
</protein>
<dbReference type="SUPFAM" id="SSF50939">
    <property type="entry name" value="Sialidases"/>
    <property type="match status" value="1"/>
</dbReference>
<dbReference type="InterPro" id="IPR036278">
    <property type="entry name" value="Sialidase_sf"/>
</dbReference>
<accession>A0ABR8Q3C6</accession>
<feature type="region of interest" description="Disordered" evidence="2">
    <location>
        <begin position="34"/>
        <end position="67"/>
    </location>
</feature>
<evidence type="ECO:0000313" key="6">
    <source>
        <dbReference type="EMBL" id="MBD7914920.1"/>
    </source>
</evidence>
<dbReference type="InterPro" id="IPR013222">
    <property type="entry name" value="Glyco_hyd_98_carb-bd"/>
</dbReference>
<proteinExistence type="predicted"/>
<evidence type="ECO:0000259" key="5">
    <source>
        <dbReference type="PROSITE" id="PS50022"/>
    </source>
</evidence>
<feature type="compositionally biased region" description="Low complexity" evidence="2">
    <location>
        <begin position="38"/>
        <end position="61"/>
    </location>
</feature>
<sequence>MNKKKISRIIAGALAANVALSTLSDAKTVSALELSDVSTSSNDKPNSSDSSNESGELSNSGVDSKKTLNGVSVEQMQSDFESVANNAGNSNEGISLYSEESDDGSTNNSVVDNHDSSADSSDYAQDTSIYLSDLTYDSLSYLQWKAVKINKSSSGDNIHLLVNGKEKVFTKGIGVDTDAQVVYDISQYSKTHTHLVGYLGVDYRQNGKGDGVDFTIETSQDGETWKTIDDVGVKKASNEAYMVYVKVEGAKYVRLSAMCGPNDNRSYDHAVFANIRLVDSSYDPSTEESYNGFMTVTQYDEIISKRSVEENYDSYKQQVLEREFVRRIGYDTISSLINTQPGVKEALNWLFSDFNSLEMFIQAGDYFSGTGYNALLALGKLYNEFKGDLGNLQYKKMLLATAAAYSKDLKPFMVDYGGNCVGANPVETYKNFKKLYDEDRFVRKSEFENYNMELVRAVMDARINYDEMIWLRDYIDKKYPPDTSLSDWKRYNGYGYAGYVNTGYGQSRFYSEENKDTWNKKYGFLDYGISYGNTNLYRAWMFMEAGAICWGLSGLGMVVNELQGIPAIGTYQPGHEAYLLYSVNSQGKGIWSISDDIGGWQSSFTRWGNTIQTEHRLPLGWGQMEYNTLNKSGYANNTSYILLAQDAMNDYSNYMKSFYYNLIANSYDVGSEEYKKALDLSLESYDKNLDSIYAKFKMYKLDSSTTDKQWFEFAQMVADKYTYYPAPMVDLLDLIRAQMSDSTLKATVDIIETSTLTKASVATPAQSLQNSACQKVAKSLLGQATTPLASFSFDGENANKIIINESYDNSTIQIRVSLDGGNTWEKFEDGKEFTINHVIELSDEQVKKINSTDDILVGLMGTEENYTIDIKDGSKITTSVLYKNDEENKLFGNISNLEYSEDGVNWYTYTSDIRFPSTEDRVIKFRYKAYGVYLQGPSDQFTFKADKDTDTKKYITIDHLSLAGFSTELSSDKASNVLNGNGNNGWHADGGKEDTLSDSRYLIVKLDKVRYISALEYYSAYNNGKVKNGTVYTSLDGVNWTEAGKATGWDNSATFKTIDLTKSMPARYVKFVGNETYGSPIMSCRILNLYEDTTQEYKAEAKIDYVTSDDKLTVTAKLVLPEGCNVVGDSEHVFDRNGKFIFKFTDANGVEQSITAEVNNIDENLPRMDYEFDYPSITNKDVTLTVNSFSKEGVSVVEVDENPSFDEHGNYIIKGDSSSSTDSEEIVVFSDDSADSNDLTDFSDSNYSGDAIESTKTLYSYKFEKNKTVVFILEDSAGVRNYIPVTVDWIDKEAPEFDIVFDVEDPTYDPVIATVTGLGEGETVISEGGGTHKFTKNGEHEFIVTDEAGNITKKIAKVTWIRENSSDKDENLDSDYGIEDTRDFEVEFNYDYLTNQDVTATLIGLDSTDKVVSQGGETHTFVKNGQFTFVIEDKYGNQFEKIVKVDWIDKDAPVFEINYSTEEPTYDEVVVTIVGVKDDEEIISDGGDTHVFTKNGRHTFKVKDKAGNVTEKVAEVTWIRENSSDKDENLDPDYGIEDTRDFEVKFNYDKWTNQNVIATIEGLDTSDQVISDGGNSHEFDTNGKFTFVIRDKYGNEFNKEVEVNWIDKDAPTANIALDYSKAHEGIVIARLTNVSEKIEITTAEKLDYHEFKTNGNYTFTFVDEAGNTGEVTANVDWFKFEEITSMVSYDEVFENESVDSEPNKVIATVDIDEEKMEVLNNNGSNKVTFIKNGVFHLKVRMRDSGEEFYVMVEVNSLSETADEDESPVLPPSVEDGSTDTDDSTNDGNLGGDNSTDQNNPVVPPVVGGDGSDNGSISDGSIEQAPVEDGENTSNDGDLDNSTADDSSIGDADVSNDSDSDLSNGSDIVTVAPPVTTPPVTNLDNGNTGSGGNVSGSGSSSEGNSGNGNSGNGYGNSSNNSFSNVGLNSNNIASNNLNSNNNSIGFNGSYNERLEESDSNKESNVTHNDEEANRESETNSSSDLTNSENSSKGSVEEDNSQENKVNKGVVATVIATTTASLSVLYVWLRRLFGLKK</sequence>
<keyword evidence="4" id="KW-0732">Signal</keyword>